<dbReference type="eggNOG" id="COG0770">
    <property type="taxonomic scope" value="Bacteria"/>
</dbReference>
<dbReference type="HOGENOM" id="CLU_035297_0_0_11"/>
<dbReference type="EMBL" id="CP001631">
    <property type="protein sequence ID" value="ACU53552.1"/>
    <property type="molecule type" value="Genomic_DNA"/>
</dbReference>
<evidence type="ECO:0000256" key="1">
    <source>
        <dbReference type="ARBA" id="ARBA00022598"/>
    </source>
</evidence>
<dbReference type="InterPro" id="IPR036615">
    <property type="entry name" value="Mur_ligase_C_dom_sf"/>
</dbReference>
<feature type="transmembrane region" description="Helical" evidence="4">
    <location>
        <begin position="108"/>
        <end position="129"/>
    </location>
</feature>
<evidence type="ECO:0000256" key="4">
    <source>
        <dbReference type="SAM" id="Phobius"/>
    </source>
</evidence>
<evidence type="ECO:0000259" key="5">
    <source>
        <dbReference type="Pfam" id="PF02875"/>
    </source>
</evidence>
<evidence type="ECO:0000256" key="2">
    <source>
        <dbReference type="ARBA" id="ARBA00022741"/>
    </source>
</evidence>
<dbReference type="InterPro" id="IPR051046">
    <property type="entry name" value="MurCDEF_CellWall_CoF430Synth"/>
</dbReference>
<feature type="domain" description="Mur ligase C-terminal" evidence="5">
    <location>
        <begin position="398"/>
        <end position="516"/>
    </location>
</feature>
<keyword evidence="2" id="KW-0547">Nucleotide-binding</keyword>
<feature type="transmembrane region" description="Helical" evidence="4">
    <location>
        <begin position="73"/>
        <end position="96"/>
    </location>
</feature>
<keyword evidence="3" id="KW-0067">ATP-binding</keyword>
<dbReference type="GO" id="GO:0005524">
    <property type="term" value="F:ATP binding"/>
    <property type="evidence" value="ECO:0007669"/>
    <property type="project" value="UniProtKB-KW"/>
</dbReference>
<keyword evidence="1 7" id="KW-0436">Ligase</keyword>
<dbReference type="InterPro" id="IPR036565">
    <property type="entry name" value="Mur-like_cat_sf"/>
</dbReference>
<dbReference type="PANTHER" id="PTHR43024">
    <property type="entry name" value="UDP-N-ACETYLMURAMOYL-TRIPEPTIDE--D-ALANYL-D-ALANINE LIGASE"/>
    <property type="match status" value="1"/>
</dbReference>
<evidence type="ECO:0000313" key="8">
    <source>
        <dbReference type="Proteomes" id="UP000000771"/>
    </source>
</evidence>
<dbReference type="STRING" id="525909.Afer_0598"/>
<dbReference type="InterPro" id="IPR004101">
    <property type="entry name" value="Mur_ligase_C"/>
</dbReference>
<feature type="transmembrane region" description="Helical" evidence="4">
    <location>
        <begin position="44"/>
        <end position="67"/>
    </location>
</feature>
<keyword evidence="4" id="KW-1133">Transmembrane helix</keyword>
<keyword evidence="4" id="KW-0472">Membrane</keyword>
<gene>
    <name evidence="7" type="ordered locus">Afer_0598</name>
</gene>
<dbReference type="SUPFAM" id="SSF53244">
    <property type="entry name" value="MurD-like peptide ligases, peptide-binding domain"/>
    <property type="match status" value="1"/>
</dbReference>
<evidence type="ECO:0000259" key="6">
    <source>
        <dbReference type="Pfam" id="PF08245"/>
    </source>
</evidence>
<dbReference type="GO" id="GO:0016881">
    <property type="term" value="F:acid-amino acid ligase activity"/>
    <property type="evidence" value="ECO:0007669"/>
    <property type="project" value="InterPro"/>
</dbReference>
<name>C7LXU4_ACIFD</name>
<evidence type="ECO:0000256" key="3">
    <source>
        <dbReference type="ARBA" id="ARBA00022840"/>
    </source>
</evidence>
<dbReference type="SUPFAM" id="SSF53623">
    <property type="entry name" value="MurD-like peptide ligases, catalytic domain"/>
    <property type="match status" value="1"/>
</dbReference>
<dbReference type="PANTHER" id="PTHR43024:SF1">
    <property type="entry name" value="UDP-N-ACETYLMURAMOYL-TRIPEPTIDE--D-ALANYL-D-ALANINE LIGASE"/>
    <property type="match status" value="1"/>
</dbReference>
<proteinExistence type="predicted"/>
<dbReference type="Pfam" id="PF02875">
    <property type="entry name" value="Mur_ligase_C"/>
    <property type="match status" value="1"/>
</dbReference>
<feature type="transmembrane region" description="Helical" evidence="4">
    <location>
        <begin position="6"/>
        <end position="24"/>
    </location>
</feature>
<accession>C7LXU4</accession>
<dbReference type="Gene3D" id="3.40.1190.10">
    <property type="entry name" value="Mur-like, catalytic domain"/>
    <property type="match status" value="1"/>
</dbReference>
<sequence>MSSVAGTLGIVIGLASWVGALRWLRVAQREHYIPGRIWLFVRLWLRESPASIVIAVVGFFGAVSAWSSALPRIPHLIAGAVAAAASIAAPIGLGLRGRTSPLALTWRLRRLALVVVMVDLVVVGVGIAVGEPLGAAVSAGWLSPLLVDLALRITAPLERRLMGRFVDEATSRLRRVRPRVVGITGSFGKTTTKGYVAALVEGTYRTLATPASFNNRGGLARAINEHLTSDVEVFVAEMGMFGPGEIAELVSWVRPEISVITAIGPVHLERLGSEAAIVRAKLEIVETARVVVLNVDYPRLALAANALEQEGARRVVRVSAISLEADVAVKPNDEGEVVVYAHGAKIAKAALADVVAGNLACAVAVALELGVAPEDIAERLGRIKPAPNRLVAGVSPTSGVEVLDDTYNANPMGARRALDALGARRDGGGRRVVVTPGMIELGRRQYLENFKFAKAAAQVASHIIVVGRTNRRALEAGADEGRDEPGSTLQELRWAPDREHAVALVREMLEPGDVVLYENDLPDHYP</sequence>
<protein>
    <submittedName>
        <fullName evidence="7">Mur ligase middle domain protein</fullName>
    </submittedName>
</protein>
<keyword evidence="8" id="KW-1185">Reference proteome</keyword>
<dbReference type="InterPro" id="IPR013221">
    <property type="entry name" value="Mur_ligase_cen"/>
</dbReference>
<dbReference type="AlphaFoldDB" id="C7LXU4"/>
<evidence type="ECO:0000313" key="7">
    <source>
        <dbReference type="EMBL" id="ACU53552.1"/>
    </source>
</evidence>
<dbReference type="OrthoDB" id="9800958at2"/>
<dbReference type="Gene3D" id="3.90.190.20">
    <property type="entry name" value="Mur ligase, C-terminal domain"/>
    <property type="match status" value="1"/>
</dbReference>
<keyword evidence="4" id="KW-0812">Transmembrane</keyword>
<dbReference type="Proteomes" id="UP000000771">
    <property type="component" value="Chromosome"/>
</dbReference>
<reference evidence="7 8" key="1">
    <citation type="journal article" date="2009" name="Stand. Genomic Sci.">
        <title>Complete genome sequence of Acidimicrobium ferrooxidans type strain (ICP).</title>
        <authorList>
            <person name="Clum A."/>
            <person name="Nolan M."/>
            <person name="Lang E."/>
            <person name="Glavina Del Rio T."/>
            <person name="Tice H."/>
            <person name="Copeland A."/>
            <person name="Cheng J.F."/>
            <person name="Lucas S."/>
            <person name="Chen F."/>
            <person name="Bruce D."/>
            <person name="Goodwin L."/>
            <person name="Pitluck S."/>
            <person name="Ivanova N."/>
            <person name="Mavrommatis K."/>
            <person name="Mikhailova N."/>
            <person name="Pati A."/>
            <person name="Chen A."/>
            <person name="Palaniappan K."/>
            <person name="Goker M."/>
            <person name="Spring S."/>
            <person name="Land M."/>
            <person name="Hauser L."/>
            <person name="Chang Y.J."/>
            <person name="Jeffries C.C."/>
            <person name="Chain P."/>
            <person name="Bristow J."/>
            <person name="Eisen J.A."/>
            <person name="Markowitz V."/>
            <person name="Hugenholtz P."/>
            <person name="Kyrpides N.C."/>
            <person name="Klenk H.P."/>
            <person name="Lapidus A."/>
        </authorList>
    </citation>
    <scope>NUCLEOTIDE SEQUENCE [LARGE SCALE GENOMIC DNA]</scope>
    <source>
        <strain evidence="8">DSM 10331 / JCM 15462 / NBRC 103882 / ICP</strain>
    </source>
</reference>
<organism evidence="7 8">
    <name type="scientific">Acidimicrobium ferrooxidans (strain DSM 10331 / JCM 15462 / NBRC 103882 / ICP)</name>
    <dbReference type="NCBI Taxonomy" id="525909"/>
    <lineage>
        <taxon>Bacteria</taxon>
        <taxon>Bacillati</taxon>
        <taxon>Actinomycetota</taxon>
        <taxon>Acidimicrobiia</taxon>
        <taxon>Acidimicrobiales</taxon>
        <taxon>Acidimicrobiaceae</taxon>
        <taxon>Acidimicrobium</taxon>
    </lineage>
</organism>
<dbReference type="KEGG" id="afo:Afer_0598"/>
<feature type="domain" description="Mur ligase central" evidence="6">
    <location>
        <begin position="183"/>
        <end position="365"/>
    </location>
</feature>
<dbReference type="RefSeq" id="WP_015798047.1">
    <property type="nucleotide sequence ID" value="NC_013124.1"/>
</dbReference>
<dbReference type="Pfam" id="PF08245">
    <property type="entry name" value="Mur_ligase_M"/>
    <property type="match status" value="1"/>
</dbReference>